<dbReference type="EMBL" id="JACXVP010000012">
    <property type="protein sequence ID" value="KAG5573342.1"/>
    <property type="molecule type" value="Genomic_DNA"/>
</dbReference>
<comment type="caution">
    <text evidence="1">The sequence shown here is derived from an EMBL/GenBank/DDBJ whole genome shotgun (WGS) entry which is preliminary data.</text>
</comment>
<dbReference type="Proteomes" id="UP000824120">
    <property type="component" value="Chromosome 12"/>
</dbReference>
<evidence type="ECO:0000313" key="1">
    <source>
        <dbReference type="EMBL" id="KAG5573342.1"/>
    </source>
</evidence>
<protein>
    <submittedName>
        <fullName evidence="1">Uncharacterized protein</fullName>
    </submittedName>
</protein>
<reference evidence="1 2" key="1">
    <citation type="submission" date="2020-09" db="EMBL/GenBank/DDBJ databases">
        <title>De no assembly of potato wild relative species, Solanum commersonii.</title>
        <authorList>
            <person name="Cho K."/>
        </authorList>
    </citation>
    <scope>NUCLEOTIDE SEQUENCE [LARGE SCALE GENOMIC DNA]</scope>
    <source>
        <strain evidence="1">LZ3.2</strain>
        <tissue evidence="1">Leaf</tissue>
    </source>
</reference>
<dbReference type="AlphaFoldDB" id="A0A9J5WEP6"/>
<organism evidence="1 2">
    <name type="scientific">Solanum commersonii</name>
    <name type="common">Commerson's wild potato</name>
    <name type="synonym">Commerson's nightshade</name>
    <dbReference type="NCBI Taxonomy" id="4109"/>
    <lineage>
        <taxon>Eukaryota</taxon>
        <taxon>Viridiplantae</taxon>
        <taxon>Streptophyta</taxon>
        <taxon>Embryophyta</taxon>
        <taxon>Tracheophyta</taxon>
        <taxon>Spermatophyta</taxon>
        <taxon>Magnoliopsida</taxon>
        <taxon>eudicotyledons</taxon>
        <taxon>Gunneridae</taxon>
        <taxon>Pentapetalae</taxon>
        <taxon>asterids</taxon>
        <taxon>lamiids</taxon>
        <taxon>Solanales</taxon>
        <taxon>Solanaceae</taxon>
        <taxon>Solanoideae</taxon>
        <taxon>Solaneae</taxon>
        <taxon>Solanum</taxon>
    </lineage>
</organism>
<keyword evidence="2" id="KW-1185">Reference proteome</keyword>
<name>A0A9J5WEP6_SOLCO</name>
<proteinExistence type="predicted"/>
<sequence length="101" mass="11497">MGYLPPPINNMYQVTQSTKARTHGKNHLIICLPCDDLGPIPTPSRSFTHGQAKRLHVVELLFMKWKVFHDPLEDSILGYTLLKWKEDHEMELGTDLGSLGQ</sequence>
<gene>
    <name evidence="1" type="ORF">H5410_063108</name>
</gene>
<accession>A0A9J5WEP6</accession>
<evidence type="ECO:0000313" key="2">
    <source>
        <dbReference type="Proteomes" id="UP000824120"/>
    </source>
</evidence>